<dbReference type="PANTHER" id="PTHR30349:SF90">
    <property type="entry name" value="TYROSINE RECOMBINASE XERD"/>
    <property type="match status" value="1"/>
</dbReference>
<sequence length="264" mass="30278">MSKLLIHYPTSGGVNQSSQMIAPQDYQRALELRQMAMTYDDLPKYLLAPEVAAQLHYVEEWSQHAFVNLLWNTGARINEALAVCRRDFRLNVTMPHVIYRTAKQRRAGPGRPKKGKSAHRIVPLTDPLFVDELRRLFASTKEQFEINPETGERTPLPIWQVTDRTVRNWLTKAENQARRDGIRFSIPITPHVFRHSYAMHMIYQGTPLKVLQGLLGHEKPESTEVYTRVFALDIVASHQVQFSLPAQDSLDMVRASGTGYLERS</sequence>
<dbReference type="OrthoDB" id="9801717at2"/>
<dbReference type="PIRSF" id="PIRSF004576">
    <property type="entry name" value="Resolvase_Rsv"/>
    <property type="match status" value="1"/>
</dbReference>
<dbReference type="InterPro" id="IPR002104">
    <property type="entry name" value="Integrase_catalytic"/>
</dbReference>
<dbReference type="PANTHER" id="PTHR30349">
    <property type="entry name" value="PHAGE INTEGRASE-RELATED"/>
    <property type="match status" value="1"/>
</dbReference>
<evidence type="ECO:0000259" key="4">
    <source>
        <dbReference type="PROSITE" id="PS51898"/>
    </source>
</evidence>
<dbReference type="RefSeq" id="WP_004953869.1">
    <property type="nucleotide sequence ID" value="NZ_PESE01000011.1"/>
</dbReference>
<reference evidence="5 6" key="1">
    <citation type="submission" date="2017-11" db="EMBL/GenBank/DDBJ databases">
        <title>Genome sequence of the oocydin A producing rhizobacterium Serratia plymuthica 4Rx5.</title>
        <authorList>
            <person name="Matilla M.A."/>
            <person name="Udaondo Z."/>
            <person name="Salmond G.P.C."/>
        </authorList>
    </citation>
    <scope>NUCLEOTIDE SEQUENCE [LARGE SCALE GENOMIC DNA]</scope>
    <source>
        <strain evidence="5 6">4Rx5</strain>
    </source>
</reference>
<dbReference type="EMBL" id="PESE01000011">
    <property type="protein sequence ID" value="PYD36546.1"/>
    <property type="molecule type" value="Genomic_DNA"/>
</dbReference>
<dbReference type="Gene3D" id="1.10.443.10">
    <property type="entry name" value="Intergrase catalytic core"/>
    <property type="match status" value="1"/>
</dbReference>
<dbReference type="InterPro" id="IPR011010">
    <property type="entry name" value="DNA_brk_join_enz"/>
</dbReference>
<protein>
    <submittedName>
        <fullName evidence="5">Resolvase</fullName>
    </submittedName>
</protein>
<feature type="domain" description="Tyr recombinase" evidence="4">
    <location>
        <begin position="41"/>
        <end position="239"/>
    </location>
</feature>
<dbReference type="AlphaFoldDB" id="A0A318NY89"/>
<dbReference type="InterPro" id="IPR013762">
    <property type="entry name" value="Integrase-like_cat_sf"/>
</dbReference>
<dbReference type="InterPro" id="IPR050090">
    <property type="entry name" value="Tyrosine_recombinase_XerCD"/>
</dbReference>
<evidence type="ECO:0000313" key="5">
    <source>
        <dbReference type="EMBL" id="PYD36546.1"/>
    </source>
</evidence>
<dbReference type="CDD" id="cd00397">
    <property type="entry name" value="DNA_BRE_C"/>
    <property type="match status" value="1"/>
</dbReference>
<accession>A0A318NY89</accession>
<organism evidence="5 6">
    <name type="scientific">Serratia plymuthica</name>
    <dbReference type="NCBI Taxonomy" id="82996"/>
    <lineage>
        <taxon>Bacteria</taxon>
        <taxon>Pseudomonadati</taxon>
        <taxon>Pseudomonadota</taxon>
        <taxon>Gammaproteobacteria</taxon>
        <taxon>Enterobacterales</taxon>
        <taxon>Yersiniaceae</taxon>
        <taxon>Serratia</taxon>
    </lineage>
</organism>
<dbReference type="PROSITE" id="PS51898">
    <property type="entry name" value="TYR_RECOMBINASE"/>
    <property type="match status" value="1"/>
</dbReference>
<evidence type="ECO:0000256" key="3">
    <source>
        <dbReference type="PIRSR" id="PIRSR004576-50"/>
    </source>
</evidence>
<evidence type="ECO:0000256" key="1">
    <source>
        <dbReference type="ARBA" id="ARBA00022908"/>
    </source>
</evidence>
<dbReference type="GO" id="GO:0015074">
    <property type="term" value="P:DNA integration"/>
    <property type="evidence" value="ECO:0007669"/>
    <property type="project" value="UniProtKB-KW"/>
</dbReference>
<dbReference type="SUPFAM" id="SSF56349">
    <property type="entry name" value="DNA breaking-rejoining enzymes"/>
    <property type="match status" value="1"/>
</dbReference>
<dbReference type="Pfam" id="PF00589">
    <property type="entry name" value="Phage_integrase"/>
    <property type="match status" value="1"/>
</dbReference>
<dbReference type="Proteomes" id="UP000248196">
    <property type="component" value="Unassembled WGS sequence"/>
</dbReference>
<feature type="active site" description="O-(3'-phospho-DNA)-tyrosine intermediate" evidence="3">
    <location>
        <position position="226"/>
    </location>
</feature>
<name>A0A318NY89_SERPL</name>
<keyword evidence="1" id="KW-0229">DNA integration</keyword>
<proteinExistence type="predicted"/>
<comment type="caution">
    <text evidence="5">The sequence shown here is derived from an EMBL/GenBank/DDBJ whole genome shotgun (WGS) entry which is preliminary data.</text>
</comment>
<gene>
    <name evidence="5" type="ORF">CT690_23665</name>
</gene>
<keyword evidence="2" id="KW-0233">DNA recombination</keyword>
<evidence type="ECO:0000256" key="2">
    <source>
        <dbReference type="ARBA" id="ARBA00023172"/>
    </source>
</evidence>
<dbReference type="GO" id="GO:0003677">
    <property type="term" value="F:DNA binding"/>
    <property type="evidence" value="ECO:0007669"/>
    <property type="project" value="InterPro"/>
</dbReference>
<dbReference type="InterPro" id="IPR016423">
    <property type="entry name" value="Resolvase_Rsv"/>
</dbReference>
<evidence type="ECO:0000313" key="6">
    <source>
        <dbReference type="Proteomes" id="UP000248196"/>
    </source>
</evidence>
<dbReference type="GO" id="GO:0006310">
    <property type="term" value="P:DNA recombination"/>
    <property type="evidence" value="ECO:0007669"/>
    <property type="project" value="UniProtKB-KW"/>
</dbReference>